<evidence type="ECO:0000256" key="4">
    <source>
        <dbReference type="ARBA" id="ARBA00023186"/>
    </source>
</evidence>
<dbReference type="Gene3D" id="3.30.1370.50">
    <property type="entry name" value="R3H-like domain"/>
    <property type="match status" value="1"/>
</dbReference>
<dbReference type="HAMAP" id="MF_00867">
    <property type="entry name" value="KhpB"/>
    <property type="match status" value="1"/>
</dbReference>
<dbReference type="SMART" id="SM00393">
    <property type="entry name" value="R3H"/>
    <property type="match status" value="1"/>
</dbReference>
<organism evidence="9">
    <name type="scientific">uncultured Rubrobacteraceae bacterium</name>
    <dbReference type="NCBI Taxonomy" id="349277"/>
    <lineage>
        <taxon>Bacteria</taxon>
        <taxon>Bacillati</taxon>
        <taxon>Actinomycetota</taxon>
        <taxon>Rubrobacteria</taxon>
        <taxon>Rubrobacterales</taxon>
        <taxon>Rubrobacteraceae</taxon>
        <taxon>environmental samples</taxon>
    </lineage>
</organism>
<comment type="caution">
    <text evidence="6">Lacks conserved residue(s) required for the propagation of feature annotation.</text>
</comment>
<evidence type="ECO:0000259" key="8">
    <source>
        <dbReference type="PROSITE" id="PS51061"/>
    </source>
</evidence>
<evidence type="ECO:0000256" key="1">
    <source>
        <dbReference type="ARBA" id="ARBA00022490"/>
    </source>
</evidence>
<dbReference type="NCBIfam" id="NF041568">
    <property type="entry name" value="Jag_EloR"/>
    <property type="match status" value="1"/>
</dbReference>
<dbReference type="InterPro" id="IPR034079">
    <property type="entry name" value="R3H_KhpB"/>
</dbReference>
<feature type="region of interest" description="Disordered" evidence="7">
    <location>
        <begin position="54"/>
        <end position="99"/>
    </location>
</feature>
<dbReference type="PANTHER" id="PTHR35800">
    <property type="entry name" value="PROTEIN JAG"/>
    <property type="match status" value="1"/>
</dbReference>
<comment type="subunit">
    <text evidence="6">Forms a complex with KhpA.</text>
</comment>
<keyword evidence="1 6" id="KW-0963">Cytoplasm</keyword>
<dbReference type="GO" id="GO:0071555">
    <property type="term" value="P:cell wall organization"/>
    <property type="evidence" value="ECO:0007669"/>
    <property type="project" value="UniProtKB-KW"/>
</dbReference>
<evidence type="ECO:0000256" key="7">
    <source>
        <dbReference type="SAM" id="MobiDB-lite"/>
    </source>
</evidence>
<dbReference type="CDD" id="cd02414">
    <property type="entry name" value="KH-II_Jag"/>
    <property type="match status" value="1"/>
</dbReference>
<dbReference type="InterPro" id="IPR038247">
    <property type="entry name" value="Jag_N_dom_sf"/>
</dbReference>
<sequence length="266" mass="28894">MTENREFYAANVDEAVARAAQDLGVNAEDLSYRVIDPGNSGFLGIGARDARIEVEPTPASNNDETEIVSAETPDIAETHPEPELAEVSSNPAETPEEQAAGLSEVFGEEGESPQESVPQELIDETEERVSSLLQAMGFVARVDVYDAGGFVAADVAPDNTALFIGQKGETIDALQYLVNAGINKNRTHRARIVLDAEGYRQRRVEALQGMAHRTARKVIREGRTVELPPMNPAERRVVHLFLRDNPGVSTESDGTGDSRRVRVSPT</sequence>
<reference evidence="9" key="1">
    <citation type="submission" date="2020-02" db="EMBL/GenBank/DDBJ databases">
        <authorList>
            <person name="Meier V. D."/>
        </authorList>
    </citation>
    <scope>NUCLEOTIDE SEQUENCE</scope>
    <source>
        <strain evidence="9">AVDCRST_MAG02</strain>
    </source>
</reference>
<dbReference type="PANTHER" id="PTHR35800:SF1">
    <property type="entry name" value="RNA-BINDING PROTEIN KHPB"/>
    <property type="match status" value="1"/>
</dbReference>
<evidence type="ECO:0000256" key="3">
    <source>
        <dbReference type="ARBA" id="ARBA00022960"/>
    </source>
</evidence>
<dbReference type="GO" id="GO:0005737">
    <property type="term" value="C:cytoplasm"/>
    <property type="evidence" value="ECO:0007669"/>
    <property type="project" value="UniProtKB-SubCell"/>
</dbReference>
<evidence type="ECO:0000256" key="5">
    <source>
        <dbReference type="ARBA" id="ARBA00023316"/>
    </source>
</evidence>
<dbReference type="GO" id="GO:0008360">
    <property type="term" value="P:regulation of cell shape"/>
    <property type="evidence" value="ECO:0007669"/>
    <property type="project" value="UniProtKB-KW"/>
</dbReference>
<name>A0A6J4R6K2_9ACTN</name>
<dbReference type="GO" id="GO:0003723">
    <property type="term" value="F:RNA binding"/>
    <property type="evidence" value="ECO:0007669"/>
    <property type="project" value="UniProtKB-UniRule"/>
</dbReference>
<dbReference type="Gene3D" id="3.30.30.80">
    <property type="entry name" value="probable RNA-binding protein from clostridium symbiosum atcc 14940"/>
    <property type="match status" value="1"/>
</dbReference>
<dbReference type="Gene3D" id="3.30.300.20">
    <property type="match status" value="1"/>
</dbReference>
<comment type="similarity">
    <text evidence="6">Belongs to the KhpB RNA-binding protein family.</text>
</comment>
<dbReference type="InterPro" id="IPR036867">
    <property type="entry name" value="R3H_dom_sf"/>
</dbReference>
<feature type="region of interest" description="Disordered" evidence="7">
    <location>
        <begin position="244"/>
        <end position="266"/>
    </location>
</feature>
<keyword evidence="3 6" id="KW-0133">Cell shape</keyword>
<feature type="domain" description="R3H" evidence="8">
    <location>
        <begin position="201"/>
        <end position="266"/>
    </location>
</feature>
<evidence type="ECO:0000256" key="2">
    <source>
        <dbReference type="ARBA" id="ARBA00022884"/>
    </source>
</evidence>
<dbReference type="Pfam" id="PF14804">
    <property type="entry name" value="Jag_N"/>
    <property type="match status" value="1"/>
</dbReference>
<dbReference type="InterPro" id="IPR001374">
    <property type="entry name" value="R3H_dom"/>
</dbReference>
<dbReference type="InterPro" id="IPR039247">
    <property type="entry name" value="KhpB"/>
</dbReference>
<keyword evidence="5 6" id="KW-0961">Cell wall biogenesis/degradation</keyword>
<evidence type="ECO:0000256" key="6">
    <source>
        <dbReference type="HAMAP-Rule" id="MF_00867"/>
    </source>
</evidence>
<gene>
    <name evidence="6" type="primary">khpB</name>
    <name evidence="6" type="synonym">eloR</name>
    <name evidence="9" type="ORF">AVDCRST_MAG02-3605</name>
</gene>
<comment type="subcellular location">
    <subcellularLocation>
        <location evidence="6">Cytoplasm</location>
    </subcellularLocation>
</comment>
<dbReference type="InterPro" id="IPR015946">
    <property type="entry name" value="KH_dom-like_a/b"/>
</dbReference>
<dbReference type="InterPro" id="IPR038008">
    <property type="entry name" value="Jag_KH"/>
</dbReference>
<accession>A0A6J4R6K2</accession>
<evidence type="ECO:0000313" key="9">
    <source>
        <dbReference type="EMBL" id="CAA9465560.1"/>
    </source>
</evidence>
<comment type="function">
    <text evidence="6">A probable RNA chaperone. Forms a complex with KhpA which binds to cellular RNA and controls its expression. Plays a role in peptidoglycan (PG) homeostasis and cell length regulation.</text>
</comment>
<dbReference type="Pfam" id="PF13083">
    <property type="entry name" value="KH_KhpA-B"/>
    <property type="match status" value="1"/>
</dbReference>
<dbReference type="GO" id="GO:0009252">
    <property type="term" value="P:peptidoglycan biosynthetic process"/>
    <property type="evidence" value="ECO:0007669"/>
    <property type="project" value="UniProtKB-UniRule"/>
</dbReference>
<dbReference type="CDD" id="cd02644">
    <property type="entry name" value="R3H_jag"/>
    <property type="match status" value="1"/>
</dbReference>
<dbReference type="PROSITE" id="PS51061">
    <property type="entry name" value="R3H"/>
    <property type="match status" value="1"/>
</dbReference>
<dbReference type="EMBL" id="CADCVH010000094">
    <property type="protein sequence ID" value="CAA9465560.1"/>
    <property type="molecule type" value="Genomic_DNA"/>
</dbReference>
<keyword evidence="2 6" id="KW-0694">RNA-binding</keyword>
<dbReference type="SUPFAM" id="SSF82708">
    <property type="entry name" value="R3H domain"/>
    <property type="match status" value="1"/>
</dbReference>
<dbReference type="SMART" id="SM01245">
    <property type="entry name" value="Jag_N"/>
    <property type="match status" value="1"/>
</dbReference>
<comment type="domain">
    <text evidence="6">Has an N-terminal Jag-N domain and 2 RNA-binding domains (KH and R3H).</text>
</comment>
<protein>
    <recommendedName>
        <fullName evidence="6">RNA-binding protein KhpB</fullName>
    </recommendedName>
    <alternativeName>
        <fullName evidence="6">RNA-binding protein EloR</fullName>
    </alternativeName>
</protein>
<dbReference type="AlphaFoldDB" id="A0A6J4R6K2"/>
<keyword evidence="4 6" id="KW-0143">Chaperone</keyword>
<dbReference type="InterPro" id="IPR032782">
    <property type="entry name" value="KhpB_N"/>
</dbReference>
<dbReference type="Pfam" id="PF01424">
    <property type="entry name" value="R3H"/>
    <property type="match status" value="1"/>
</dbReference>
<proteinExistence type="inferred from homology"/>